<keyword evidence="5 9" id="KW-0648">Protein biosynthesis</keyword>
<accession>A0A1X7F8Y3</accession>
<dbReference type="HAMAP" id="MF_00072">
    <property type="entry name" value="Rel_fac_3"/>
    <property type="match status" value="1"/>
</dbReference>
<dbReference type="GeneID" id="93702610"/>
<evidence type="ECO:0000256" key="7">
    <source>
        <dbReference type="ARBA" id="ARBA00025017"/>
    </source>
</evidence>
<dbReference type="PROSITE" id="PS00301">
    <property type="entry name" value="G_TR_1"/>
    <property type="match status" value="1"/>
</dbReference>
<dbReference type="InterPro" id="IPR053905">
    <property type="entry name" value="EF-G-like_DII"/>
</dbReference>
<dbReference type="NCBIfam" id="NF001964">
    <property type="entry name" value="PRK00741.1"/>
    <property type="match status" value="1"/>
</dbReference>
<dbReference type="NCBIfam" id="TIGR00503">
    <property type="entry name" value="prfC"/>
    <property type="match status" value="1"/>
</dbReference>
<protein>
    <recommendedName>
        <fullName evidence="8 9">Peptide chain release factor 3</fullName>
        <shortName evidence="9">RF-3</shortName>
    </recommendedName>
</protein>
<dbReference type="InterPro" id="IPR000795">
    <property type="entry name" value="T_Tr_GTP-bd_dom"/>
</dbReference>
<dbReference type="GO" id="GO:0006449">
    <property type="term" value="P:regulation of translational termination"/>
    <property type="evidence" value="ECO:0007669"/>
    <property type="project" value="UniProtKB-UniRule"/>
</dbReference>
<dbReference type="Pfam" id="PF16658">
    <property type="entry name" value="RF3_C"/>
    <property type="match status" value="1"/>
</dbReference>
<dbReference type="InterPro" id="IPR004548">
    <property type="entry name" value="PrfC"/>
</dbReference>
<dbReference type="Gene3D" id="3.40.50.300">
    <property type="entry name" value="P-loop containing nucleotide triphosphate hydrolases"/>
    <property type="match status" value="1"/>
</dbReference>
<accession>A0A0H4KGC3</accession>
<dbReference type="InterPro" id="IPR009000">
    <property type="entry name" value="Transl_B-barrel_sf"/>
</dbReference>
<dbReference type="GO" id="GO:0005829">
    <property type="term" value="C:cytosol"/>
    <property type="evidence" value="ECO:0007669"/>
    <property type="project" value="TreeGrafter"/>
</dbReference>
<evidence type="ECO:0000256" key="6">
    <source>
        <dbReference type="ARBA" id="ARBA00023134"/>
    </source>
</evidence>
<reference evidence="11" key="2">
    <citation type="submission" date="2015-06" db="EMBL/GenBank/DDBJ databases">
        <title>Genome Sequence of Bacillus endophyticus and Analysis of its Companion Mechanism in the Ketogulonigenium vulgare-Bacillus strain Consortium.</title>
        <authorList>
            <person name="Jia N."/>
            <person name="Du J."/>
            <person name="Ding M.-Z."/>
            <person name="Gao F."/>
            <person name="Yuan Y.-J."/>
        </authorList>
    </citation>
    <scope>NUCLEOTIDE SEQUENCE [LARGE SCALE GENOMIC DNA]</scope>
    <source>
        <strain evidence="11">Hbe603</strain>
    </source>
</reference>
<reference evidence="10 11" key="1">
    <citation type="journal article" date="2015" name="PLoS ONE">
        <title>Genome Sequence of Bacillus endophyticus and Analysis of Its Companion Mechanism in the Ketogulonigenium vulgare-Bacillus Strain Consortium.</title>
        <authorList>
            <person name="Jia N."/>
            <person name="Du J."/>
            <person name="Ding M.Z."/>
            <person name="Gao F."/>
            <person name="Yuan Y.J."/>
        </authorList>
    </citation>
    <scope>NUCLEOTIDE SEQUENCE [LARGE SCALE GENOMIC DNA]</scope>
    <source>
        <strain evidence="10 11">Hbe603</strain>
    </source>
</reference>
<dbReference type="InterPro" id="IPR035647">
    <property type="entry name" value="EFG_III/V"/>
</dbReference>
<dbReference type="GO" id="GO:0005525">
    <property type="term" value="F:GTP binding"/>
    <property type="evidence" value="ECO:0007669"/>
    <property type="project" value="UniProtKB-UniRule"/>
</dbReference>
<evidence type="ECO:0000313" key="11">
    <source>
        <dbReference type="Proteomes" id="UP000036202"/>
    </source>
</evidence>
<dbReference type="FunFam" id="3.40.50.300:FF:000542">
    <property type="entry name" value="Peptide chain release factor 3"/>
    <property type="match status" value="1"/>
</dbReference>
<gene>
    <name evidence="9" type="primary">prfC</name>
    <name evidence="10" type="ORF">BEH_06845</name>
</gene>
<evidence type="ECO:0000256" key="1">
    <source>
        <dbReference type="ARBA" id="ARBA00004496"/>
    </source>
</evidence>
<dbReference type="Proteomes" id="UP000036202">
    <property type="component" value="Chromosome"/>
</dbReference>
<dbReference type="AlphaFoldDB" id="A0A1X7F8Y3"/>
<keyword evidence="3 9" id="KW-0963">Cytoplasm</keyword>
<evidence type="ECO:0000256" key="2">
    <source>
        <dbReference type="ARBA" id="ARBA00009978"/>
    </source>
</evidence>
<dbReference type="InterPro" id="IPR032090">
    <property type="entry name" value="RF3_C"/>
</dbReference>
<dbReference type="Pfam" id="PF22042">
    <property type="entry name" value="EF-G_D2"/>
    <property type="match status" value="1"/>
</dbReference>
<comment type="function">
    <text evidence="7 9">Increases the formation of ribosomal termination complexes and stimulates activities of RF-1 and RF-2. It binds guanine nucleotides and has strong preference for UGA stop codons. It may interact directly with the ribosome. The stimulation of RF-1 and RF-2 is significantly reduced by GTP and GDP, but not by GMP.</text>
</comment>
<dbReference type="PROSITE" id="PS51722">
    <property type="entry name" value="G_TR_2"/>
    <property type="match status" value="1"/>
</dbReference>
<keyword evidence="6 9" id="KW-0342">GTP-binding</keyword>
<dbReference type="EMBL" id="CP011974">
    <property type="protein sequence ID" value="AKO91846.1"/>
    <property type="molecule type" value="Genomic_DNA"/>
</dbReference>
<dbReference type="SUPFAM" id="SSF52540">
    <property type="entry name" value="P-loop containing nucleoside triphosphate hydrolases"/>
    <property type="match status" value="1"/>
</dbReference>
<comment type="similarity">
    <text evidence="2 9">Belongs to the TRAFAC class translation factor GTPase superfamily. Classic translation factor GTPase family. PrfC subfamily.</text>
</comment>
<keyword evidence="11" id="KW-1185">Reference proteome</keyword>
<dbReference type="InterPro" id="IPR031157">
    <property type="entry name" value="G_TR_CS"/>
</dbReference>
<keyword evidence="4 9" id="KW-0547">Nucleotide-binding</keyword>
<dbReference type="Pfam" id="PF00009">
    <property type="entry name" value="GTP_EFTU"/>
    <property type="match status" value="1"/>
</dbReference>
<dbReference type="NCBIfam" id="TIGR00231">
    <property type="entry name" value="small_GTP"/>
    <property type="match status" value="1"/>
</dbReference>
<dbReference type="InterPro" id="IPR005225">
    <property type="entry name" value="Small_GTP-bd"/>
</dbReference>
<dbReference type="PANTHER" id="PTHR43556">
    <property type="entry name" value="PEPTIDE CHAIN RELEASE FACTOR RF3"/>
    <property type="match status" value="1"/>
</dbReference>
<dbReference type="Gene3D" id="2.40.30.10">
    <property type="entry name" value="Translation factors"/>
    <property type="match status" value="1"/>
</dbReference>
<feature type="binding site" evidence="9">
    <location>
        <begin position="18"/>
        <end position="25"/>
    </location>
    <ligand>
        <name>GTP</name>
        <dbReference type="ChEBI" id="CHEBI:37565"/>
    </ligand>
</feature>
<evidence type="ECO:0000313" key="10">
    <source>
        <dbReference type="EMBL" id="AKO91846.1"/>
    </source>
</evidence>
<dbReference type="GO" id="GO:0016150">
    <property type="term" value="F:translation release factor activity, codon nonspecific"/>
    <property type="evidence" value="ECO:0007669"/>
    <property type="project" value="TreeGrafter"/>
</dbReference>
<feature type="binding site" evidence="9">
    <location>
        <begin position="86"/>
        <end position="90"/>
    </location>
    <ligand>
        <name>GTP</name>
        <dbReference type="ChEBI" id="CHEBI:37565"/>
    </ligand>
</feature>
<dbReference type="GO" id="GO:0003924">
    <property type="term" value="F:GTPase activity"/>
    <property type="evidence" value="ECO:0007669"/>
    <property type="project" value="InterPro"/>
</dbReference>
<dbReference type="PRINTS" id="PR00315">
    <property type="entry name" value="ELONGATNFCT"/>
</dbReference>
<dbReference type="Gene3D" id="3.30.70.3280">
    <property type="entry name" value="Peptide chain release factor 3, domain III"/>
    <property type="match status" value="1"/>
</dbReference>
<comment type="subcellular location">
    <subcellularLocation>
        <location evidence="1 9">Cytoplasm</location>
    </subcellularLocation>
</comment>
<feature type="binding site" evidence="9">
    <location>
        <begin position="140"/>
        <end position="143"/>
    </location>
    <ligand>
        <name>GTP</name>
        <dbReference type="ChEBI" id="CHEBI:37565"/>
    </ligand>
</feature>
<organism evidence="10 11">
    <name type="scientific">Priestia filamentosa</name>
    <dbReference type="NCBI Taxonomy" id="1402861"/>
    <lineage>
        <taxon>Bacteria</taxon>
        <taxon>Bacillati</taxon>
        <taxon>Bacillota</taxon>
        <taxon>Bacilli</taxon>
        <taxon>Bacillales</taxon>
        <taxon>Bacillaceae</taxon>
        <taxon>Priestia</taxon>
    </lineage>
</organism>
<evidence type="ECO:0000256" key="4">
    <source>
        <dbReference type="ARBA" id="ARBA00022741"/>
    </source>
</evidence>
<evidence type="ECO:0000256" key="3">
    <source>
        <dbReference type="ARBA" id="ARBA00022490"/>
    </source>
</evidence>
<dbReference type="PATRIC" id="fig|135735.6.peg.1376"/>
<dbReference type="GO" id="GO:0016149">
    <property type="term" value="F:translation release factor activity, codon specific"/>
    <property type="evidence" value="ECO:0007669"/>
    <property type="project" value="UniProtKB-UniRule"/>
</dbReference>
<dbReference type="RefSeq" id="WP_046216840.1">
    <property type="nucleotide sequence ID" value="NZ_CP011974.1"/>
</dbReference>
<dbReference type="FunFam" id="2.40.30.10:FF:000040">
    <property type="entry name" value="Peptide chain release factor 3"/>
    <property type="match status" value="1"/>
</dbReference>
<dbReference type="InterPro" id="IPR027417">
    <property type="entry name" value="P-loop_NTPase"/>
</dbReference>
<dbReference type="CDD" id="cd16259">
    <property type="entry name" value="RF3_III"/>
    <property type="match status" value="1"/>
</dbReference>
<dbReference type="KEGG" id="beo:BEH_06845"/>
<evidence type="ECO:0000256" key="5">
    <source>
        <dbReference type="ARBA" id="ARBA00022917"/>
    </source>
</evidence>
<proteinExistence type="inferred from homology"/>
<name>A0A1X7F8Y3_9BACI</name>
<sequence>MSIQQEQVESRRTFAIISHPDAGKTTLTEKLLLLGGMIRSAGTVKGKKSGKFATSDWMEIEKQRGISVTSSVMQFSYRDHFINILDTPGHEDFSEDTYRTLTAVDSAVMVIDGTKGIEAQTLKLFKVCRMRGIPILTFINKLDREGKDPLELLEEIEEVLEIESYPATWPIGMGKAFQGTYDRFTKQVEVYRGNEESVFIPFDGKTVTKELEEHVRSEYIPGLIDEISLLEEAGNEFDLEKVKRGELTPVFFGSAIANFGVQSFFNSFLPLTLPPQPRHASKGEVSPLDDGFSGFIFKIQANMNPAHRDRIAFVRVCSGVFERGMTVTLPRTGRSMKLAQSHQFLASSRETVDKAFPGDIIGIYDSGNYQIGDTIIGGSETFEFDELPKFPPEMFRKVRVKNAMKHKHFEKGLTQLVQEGAVQLYKTPFFQDYILGAVGELQFQVFEHRMKGEYGVDLEFQYMNHHIARWIPKEQIQDRMLDSRVLHVLDRDGHSVLLFENDFVFRLFQDKYPDVTLTTSFEKKKESE</sequence>
<evidence type="ECO:0000256" key="8">
    <source>
        <dbReference type="ARBA" id="ARBA00073639"/>
    </source>
</evidence>
<evidence type="ECO:0000256" key="9">
    <source>
        <dbReference type="HAMAP-Rule" id="MF_00072"/>
    </source>
</evidence>
<dbReference type="PANTHER" id="PTHR43556:SF2">
    <property type="entry name" value="PEPTIDE CHAIN RELEASE FACTOR RF3"/>
    <property type="match status" value="1"/>
</dbReference>
<dbReference type="FunFam" id="3.30.70.3280:FF:000001">
    <property type="entry name" value="Peptide chain release factor 3"/>
    <property type="match status" value="1"/>
</dbReference>
<dbReference type="SUPFAM" id="SSF54980">
    <property type="entry name" value="EF-G C-terminal domain-like"/>
    <property type="match status" value="1"/>
</dbReference>
<dbReference type="OrthoDB" id="9804431at2"/>
<dbReference type="InterPro" id="IPR038467">
    <property type="entry name" value="RF3_dom_3_sf"/>
</dbReference>
<dbReference type="SUPFAM" id="SSF50447">
    <property type="entry name" value="Translation proteins"/>
    <property type="match status" value="1"/>
</dbReference>